<dbReference type="InterPro" id="IPR027469">
    <property type="entry name" value="Cation_efflux_TMD_sf"/>
</dbReference>
<organism evidence="12 13">
    <name type="scientific">Pleurostoma richardsiae</name>
    <dbReference type="NCBI Taxonomy" id="41990"/>
    <lineage>
        <taxon>Eukaryota</taxon>
        <taxon>Fungi</taxon>
        <taxon>Dikarya</taxon>
        <taxon>Ascomycota</taxon>
        <taxon>Pezizomycotina</taxon>
        <taxon>Sordariomycetes</taxon>
        <taxon>Sordariomycetidae</taxon>
        <taxon>Calosphaeriales</taxon>
        <taxon>Pleurostomataceae</taxon>
        <taxon>Pleurostoma</taxon>
    </lineage>
</organism>
<feature type="compositionally biased region" description="Basic and acidic residues" evidence="8">
    <location>
        <begin position="536"/>
        <end position="546"/>
    </location>
</feature>
<feature type="compositionally biased region" description="Acidic residues" evidence="8">
    <location>
        <begin position="280"/>
        <end position="306"/>
    </location>
</feature>
<dbReference type="GO" id="GO:0005385">
    <property type="term" value="F:zinc ion transmembrane transporter activity"/>
    <property type="evidence" value="ECO:0007669"/>
    <property type="project" value="TreeGrafter"/>
</dbReference>
<dbReference type="FunFam" id="1.20.1510.10:FF:000024">
    <property type="entry name" value="Solute carrier family 30 (Zinc transporter), member 1"/>
    <property type="match status" value="1"/>
</dbReference>
<comment type="subcellular location">
    <subcellularLocation>
        <location evidence="1">Membrane</location>
        <topology evidence="1">Multi-pass membrane protein</topology>
    </subcellularLocation>
</comment>
<feature type="transmembrane region" description="Helical" evidence="9">
    <location>
        <begin position="39"/>
        <end position="56"/>
    </location>
</feature>
<dbReference type="Pfam" id="PF01545">
    <property type="entry name" value="Cation_efflux"/>
    <property type="match status" value="2"/>
</dbReference>
<evidence type="ECO:0000256" key="6">
    <source>
        <dbReference type="ARBA" id="ARBA00022989"/>
    </source>
</evidence>
<feature type="region of interest" description="Disordered" evidence="8">
    <location>
        <begin position="137"/>
        <end position="188"/>
    </location>
</feature>
<dbReference type="InterPro" id="IPR002524">
    <property type="entry name" value="Cation_efflux"/>
</dbReference>
<feature type="compositionally biased region" description="Basic and acidic residues" evidence="8">
    <location>
        <begin position="317"/>
        <end position="326"/>
    </location>
</feature>
<keyword evidence="13" id="KW-1185">Reference proteome</keyword>
<feature type="domain" description="Cation efflux protein transmembrane" evidence="10">
    <location>
        <begin position="359"/>
        <end position="431"/>
    </location>
</feature>
<gene>
    <name evidence="12" type="ORF">NKR23_g11499</name>
</gene>
<feature type="transmembrane region" description="Helical" evidence="9">
    <location>
        <begin position="371"/>
        <end position="395"/>
    </location>
</feature>
<keyword evidence="7 9" id="KW-0472">Membrane</keyword>
<keyword evidence="3" id="KW-0813">Transport</keyword>
<dbReference type="InterPro" id="IPR058533">
    <property type="entry name" value="Cation_efflux_TM"/>
</dbReference>
<dbReference type="AlphaFoldDB" id="A0AA38RHA9"/>
<feature type="region of interest" description="Disordered" evidence="8">
    <location>
        <begin position="577"/>
        <end position="598"/>
    </location>
</feature>
<feature type="transmembrane region" description="Helical" evidence="9">
    <location>
        <begin position="111"/>
        <end position="131"/>
    </location>
</feature>
<dbReference type="Gene3D" id="1.20.1510.10">
    <property type="entry name" value="Cation efflux protein transmembrane domain"/>
    <property type="match status" value="2"/>
</dbReference>
<accession>A0AA38RHA9</accession>
<evidence type="ECO:0000256" key="9">
    <source>
        <dbReference type="SAM" id="Phobius"/>
    </source>
</evidence>
<dbReference type="InterPro" id="IPR036837">
    <property type="entry name" value="Cation_efflux_CTD_sf"/>
</dbReference>
<name>A0AA38RHA9_9PEZI</name>
<feature type="compositionally biased region" description="Basic residues" evidence="8">
    <location>
        <begin position="345"/>
        <end position="361"/>
    </location>
</feature>
<evidence type="ECO:0000313" key="13">
    <source>
        <dbReference type="Proteomes" id="UP001174694"/>
    </source>
</evidence>
<evidence type="ECO:0000256" key="7">
    <source>
        <dbReference type="ARBA" id="ARBA00023136"/>
    </source>
</evidence>
<dbReference type="EMBL" id="JANBVO010000062">
    <property type="protein sequence ID" value="KAJ9132022.1"/>
    <property type="molecule type" value="Genomic_DNA"/>
</dbReference>
<evidence type="ECO:0000256" key="3">
    <source>
        <dbReference type="ARBA" id="ARBA00022448"/>
    </source>
</evidence>
<dbReference type="SUPFAM" id="SSF161111">
    <property type="entry name" value="Cation efflux protein transmembrane domain-like"/>
    <property type="match status" value="1"/>
</dbReference>
<reference evidence="12" key="1">
    <citation type="submission" date="2022-07" db="EMBL/GenBank/DDBJ databases">
        <title>Fungi with potential for degradation of polypropylene.</title>
        <authorList>
            <person name="Gostincar C."/>
        </authorList>
    </citation>
    <scope>NUCLEOTIDE SEQUENCE</scope>
    <source>
        <strain evidence="12">EXF-13308</strain>
    </source>
</reference>
<feature type="domain" description="Cation efflux protein transmembrane" evidence="10">
    <location>
        <begin position="10"/>
        <end position="157"/>
    </location>
</feature>
<dbReference type="PANTHER" id="PTHR45820:SF4">
    <property type="entry name" value="ZINC TRANSPORTER 63C, ISOFORM F"/>
    <property type="match status" value="1"/>
</dbReference>
<feature type="region of interest" description="Disordered" evidence="8">
    <location>
        <begin position="277"/>
        <end position="365"/>
    </location>
</feature>
<dbReference type="InterPro" id="IPR027470">
    <property type="entry name" value="Cation_efflux_CTD"/>
</dbReference>
<feature type="compositionally biased region" description="Basic residues" evidence="8">
    <location>
        <begin position="240"/>
        <end position="253"/>
    </location>
</feature>
<dbReference type="Proteomes" id="UP001174694">
    <property type="component" value="Unassembled WGS sequence"/>
</dbReference>
<feature type="compositionally biased region" description="Basic residues" evidence="8">
    <location>
        <begin position="327"/>
        <end position="337"/>
    </location>
</feature>
<evidence type="ECO:0000259" key="10">
    <source>
        <dbReference type="Pfam" id="PF01545"/>
    </source>
</evidence>
<comment type="similarity">
    <text evidence="2">Belongs to the cation diffusion facilitator (CDF) transporter (TC 2.A.4) family. SLC30A subfamily.</text>
</comment>
<evidence type="ECO:0000256" key="2">
    <source>
        <dbReference type="ARBA" id="ARBA00008873"/>
    </source>
</evidence>
<evidence type="ECO:0000256" key="5">
    <source>
        <dbReference type="ARBA" id="ARBA00022833"/>
    </source>
</evidence>
<sequence length="598" mass="65402">MAWSKSTRIKVMLCIDIVFFSVELIVGLVVQSLALMADAFHMLNDIISLFVGLWAVRVARKATTDKYSYGWLRAEILGAFFNAVFLIALCVTIILDAIVRFIEPPEISNPQLILIVGCFGLASNLVGFLVLGGHGHSHGGDEHSHDHDHDHNHEEEHSHAHKGDSISAAEEGRAVHQNGEPADESGRPADLLPEAAVARYHARPAQQAQQARHITFGQTDDAQSDTLERGGSRASVNSRGRPRRRAGSVRHGRLTSIEDISIHPASFRQEIIAASKPQLDEETEESGSDTENADDNPFTDEPEPTEETPLFNGNGFKHNDDHESHYGTRRSLSRRSRRDSGLHTLHNHNKPKKPGQKSHGHSHGDMGMNAMVLHVLGDALGNVGVIVTALIIWLTNWPGRFYADPVVSLFITLIILRSALPLTKASSKILLQATPEHIEVNDLREDIQALPGVVSCHHIHIWQLSDTQIVASLHIQVAFPISEAGGEKYMELAKRARKCLHAYGIHSATIQPEFCLDADHEDAHRQDAAAGFDGPPDAHDGASLERRASRPIGDTCLLECIDNCVGKGCCGGMGSPPVNSSHSAHSHGHDEHDGHDHH</sequence>
<dbReference type="FunFam" id="1.20.1510.10:FF:000021">
    <property type="entry name" value="Solute carrier family 30 (Zinc transporter), member 1"/>
    <property type="match status" value="1"/>
</dbReference>
<dbReference type="SUPFAM" id="SSF160240">
    <property type="entry name" value="Cation efflux protein cytoplasmic domain-like"/>
    <property type="match status" value="1"/>
</dbReference>
<keyword evidence="4 9" id="KW-0812">Transmembrane</keyword>
<dbReference type="NCBIfam" id="TIGR01297">
    <property type="entry name" value="CDF"/>
    <property type="match status" value="2"/>
</dbReference>
<protein>
    <submittedName>
        <fullName evidence="12">Zinc/cadmium resistance protein</fullName>
    </submittedName>
</protein>
<feature type="domain" description="Cation efflux protein cytoplasmic" evidence="11">
    <location>
        <begin position="435"/>
        <end position="513"/>
    </location>
</feature>
<evidence type="ECO:0000256" key="1">
    <source>
        <dbReference type="ARBA" id="ARBA00004141"/>
    </source>
</evidence>
<dbReference type="Pfam" id="PF16916">
    <property type="entry name" value="ZT_dimer"/>
    <property type="match status" value="1"/>
</dbReference>
<feature type="transmembrane region" description="Helical" evidence="9">
    <location>
        <begin position="76"/>
        <end position="99"/>
    </location>
</feature>
<dbReference type="PANTHER" id="PTHR45820">
    <property type="entry name" value="FI23527P1"/>
    <property type="match status" value="1"/>
</dbReference>
<keyword evidence="6 9" id="KW-1133">Transmembrane helix</keyword>
<evidence type="ECO:0000259" key="11">
    <source>
        <dbReference type="Pfam" id="PF16916"/>
    </source>
</evidence>
<dbReference type="GO" id="GO:0006882">
    <property type="term" value="P:intracellular zinc ion homeostasis"/>
    <property type="evidence" value="ECO:0007669"/>
    <property type="project" value="TreeGrafter"/>
</dbReference>
<feature type="compositionally biased region" description="Basic and acidic residues" evidence="8">
    <location>
        <begin position="587"/>
        <end position="598"/>
    </location>
</feature>
<feature type="compositionally biased region" description="Basic and acidic residues" evidence="8">
    <location>
        <begin position="138"/>
        <end position="174"/>
    </location>
</feature>
<dbReference type="GO" id="GO:0016020">
    <property type="term" value="C:membrane"/>
    <property type="evidence" value="ECO:0007669"/>
    <property type="project" value="UniProtKB-SubCell"/>
</dbReference>
<comment type="caution">
    <text evidence="12">The sequence shown here is derived from an EMBL/GenBank/DDBJ whole genome shotgun (WGS) entry which is preliminary data.</text>
</comment>
<evidence type="ECO:0000256" key="4">
    <source>
        <dbReference type="ARBA" id="ARBA00022692"/>
    </source>
</evidence>
<feature type="transmembrane region" description="Helical" evidence="9">
    <location>
        <begin position="12"/>
        <end position="33"/>
    </location>
</feature>
<evidence type="ECO:0000313" key="12">
    <source>
        <dbReference type="EMBL" id="KAJ9132022.1"/>
    </source>
</evidence>
<feature type="region of interest" description="Disordered" evidence="8">
    <location>
        <begin position="219"/>
        <end position="261"/>
    </location>
</feature>
<keyword evidence="5" id="KW-0862">Zinc</keyword>
<feature type="region of interest" description="Disordered" evidence="8">
    <location>
        <begin position="527"/>
        <end position="546"/>
    </location>
</feature>
<proteinExistence type="inferred from homology"/>
<evidence type="ECO:0000256" key="8">
    <source>
        <dbReference type="SAM" id="MobiDB-lite"/>
    </source>
</evidence>